<proteinExistence type="predicted"/>
<reference evidence="1 2" key="1">
    <citation type="submission" date="2019-03" db="EMBL/GenBank/DDBJ databases">
        <title>Genomic Encyclopedia of Type Strains, Phase IV (KMG-IV): sequencing the most valuable type-strain genomes for metagenomic binning, comparative biology and taxonomic classification.</title>
        <authorList>
            <person name="Goeker M."/>
        </authorList>
    </citation>
    <scope>NUCLEOTIDE SEQUENCE [LARGE SCALE GENOMIC DNA]</scope>
    <source>
        <strain evidence="1 2">DSM 19377</strain>
    </source>
</reference>
<dbReference type="NCBIfam" id="NF033832">
    <property type="entry name" value="sce7726_fam"/>
    <property type="match status" value="1"/>
</dbReference>
<dbReference type="EMBL" id="SLXK01000022">
    <property type="protein sequence ID" value="TCP24898.1"/>
    <property type="molecule type" value="Genomic_DNA"/>
</dbReference>
<evidence type="ECO:0000313" key="1">
    <source>
        <dbReference type="EMBL" id="TCP24898.1"/>
    </source>
</evidence>
<name>A0A4R2NTV9_9BACL</name>
<evidence type="ECO:0008006" key="3">
    <source>
        <dbReference type="Google" id="ProtNLM"/>
    </source>
</evidence>
<dbReference type="AlphaFoldDB" id="A0A4R2NTV9"/>
<dbReference type="Proteomes" id="UP000295416">
    <property type="component" value="Unassembled WGS sequence"/>
</dbReference>
<organism evidence="1 2">
    <name type="scientific">Scopulibacillus darangshiensis</name>
    <dbReference type="NCBI Taxonomy" id="442528"/>
    <lineage>
        <taxon>Bacteria</taxon>
        <taxon>Bacillati</taxon>
        <taxon>Bacillota</taxon>
        <taxon>Bacilli</taxon>
        <taxon>Bacillales</taxon>
        <taxon>Sporolactobacillaceae</taxon>
        <taxon>Scopulibacillus</taxon>
    </lineage>
</organism>
<keyword evidence="2" id="KW-1185">Reference proteome</keyword>
<comment type="caution">
    <text evidence="1">The sequence shown here is derived from an EMBL/GenBank/DDBJ whole genome shotgun (WGS) entry which is preliminary data.</text>
</comment>
<dbReference type="InterPro" id="IPR047729">
    <property type="entry name" value="Sce7726-like"/>
</dbReference>
<protein>
    <recommendedName>
        <fullName evidence="3">Sce7726 family protein</fullName>
    </recommendedName>
</protein>
<sequence>MNNLGYNKLFSLSGGDIMRKLKDQDLRNLLLKDLHNIYRDDNSTKIINEMGVLHGQSRIDVAVINGILHGFEIKSESDNLLRLPSQMEDYNKVFDKMTIVIQRNHLKEVREVIPKWWGIWLVTYYQGDYRIREIRKGKTNNNVDPYSLSHLLWRDEALEVLKERGLQKGLLSKPREELYAKICNSISLSEIQGAVNRWLKVREGWRAH</sequence>
<accession>A0A4R2NTV9</accession>
<evidence type="ECO:0000313" key="2">
    <source>
        <dbReference type="Proteomes" id="UP000295416"/>
    </source>
</evidence>
<gene>
    <name evidence="1" type="ORF">EV207_1221</name>
</gene>